<comment type="subcellular location">
    <subcellularLocation>
        <location evidence="2">Endoplasmic reticulum membrane</location>
        <topology evidence="2">Single-pass type I membrane protein</topology>
    </subcellularLocation>
</comment>
<keyword evidence="13" id="KW-1015">Disulfide bond</keyword>
<keyword evidence="8" id="KW-0732">Signal</keyword>
<evidence type="ECO:0000313" key="16">
    <source>
        <dbReference type="Proteomes" id="UP000827986"/>
    </source>
</evidence>
<evidence type="ECO:0000256" key="3">
    <source>
        <dbReference type="ARBA" id="ARBA00009294"/>
    </source>
</evidence>
<evidence type="ECO:0000256" key="8">
    <source>
        <dbReference type="ARBA" id="ARBA00022729"/>
    </source>
</evidence>
<evidence type="ECO:0000256" key="14">
    <source>
        <dbReference type="ARBA" id="ARBA00031791"/>
    </source>
</evidence>
<comment type="similarity">
    <text evidence="3">Belongs to the TRAP-delta family.</text>
</comment>
<organism evidence="15 16">
    <name type="scientific">Mauremys mutica</name>
    <name type="common">yellowpond turtle</name>
    <dbReference type="NCBI Taxonomy" id="74926"/>
    <lineage>
        <taxon>Eukaryota</taxon>
        <taxon>Metazoa</taxon>
        <taxon>Chordata</taxon>
        <taxon>Craniata</taxon>
        <taxon>Vertebrata</taxon>
        <taxon>Euteleostomi</taxon>
        <taxon>Archelosauria</taxon>
        <taxon>Testudinata</taxon>
        <taxon>Testudines</taxon>
        <taxon>Cryptodira</taxon>
        <taxon>Durocryptodira</taxon>
        <taxon>Testudinoidea</taxon>
        <taxon>Geoemydidae</taxon>
        <taxon>Geoemydinae</taxon>
        <taxon>Mauremys</taxon>
    </lineage>
</organism>
<reference evidence="15" key="1">
    <citation type="submission" date="2021-09" db="EMBL/GenBank/DDBJ databases">
        <title>The genome of Mauremys mutica provides insights into the evolution of semi-aquatic lifestyle.</title>
        <authorList>
            <person name="Gong S."/>
            <person name="Gao Y."/>
        </authorList>
    </citation>
    <scope>NUCLEOTIDE SEQUENCE</scope>
    <source>
        <strain evidence="15">MM-2020</strain>
        <tissue evidence="15">Muscle</tissue>
    </source>
</reference>
<dbReference type="PANTHER" id="PTHR12731:SF1">
    <property type="entry name" value="TRANSLOCON-ASSOCIATED PROTEIN SUBUNIT DELTA"/>
    <property type="match status" value="1"/>
</dbReference>
<dbReference type="Proteomes" id="UP000827986">
    <property type="component" value="Unassembled WGS sequence"/>
</dbReference>
<evidence type="ECO:0000256" key="13">
    <source>
        <dbReference type="ARBA" id="ARBA00023157"/>
    </source>
</evidence>
<dbReference type="InterPro" id="IPR008855">
    <property type="entry name" value="TRAP-delta"/>
</dbReference>
<evidence type="ECO:0000256" key="1">
    <source>
        <dbReference type="ARBA" id="ARBA00002838"/>
    </source>
</evidence>
<dbReference type="GO" id="GO:0005789">
    <property type="term" value="C:endoplasmic reticulum membrane"/>
    <property type="evidence" value="ECO:0007669"/>
    <property type="project" value="UniProtKB-SubCell"/>
</dbReference>
<sequence>MMWREGGDRASDSLFAFSAVAIHWANGCQWHMYSVVKSFCQQSHKPTVRKSVQNQPLHAIYVRAAAALGGARGETCPEPTIVPSYYTTADAVISLESVFVVEIMLTCRDGAQNVTLYADVNGKQFPITRGQDVGRYQVS</sequence>
<proteinExistence type="inferred from homology"/>
<protein>
    <recommendedName>
        <fullName evidence="5">Translocon-associated protein subunit delta</fullName>
    </recommendedName>
    <alternativeName>
        <fullName evidence="14">Signal sequence receptor subunit delta</fullName>
    </alternativeName>
</protein>
<accession>A0A9D3X317</accession>
<keyword evidence="7" id="KW-0812">Transmembrane</keyword>
<keyword evidence="6" id="KW-1017">Isopeptide bond</keyword>
<name>A0A9D3X317_9SAUR</name>
<dbReference type="Pfam" id="PF05404">
    <property type="entry name" value="TRAP-delta"/>
    <property type="match status" value="1"/>
</dbReference>
<keyword evidence="12" id="KW-0472">Membrane</keyword>
<comment type="function">
    <text evidence="1">TRAP proteins are part of a complex whose function is to bind calcium to the ER membrane and thereby regulate the retention of ER resident proteins.</text>
</comment>
<evidence type="ECO:0000256" key="5">
    <source>
        <dbReference type="ARBA" id="ARBA00014387"/>
    </source>
</evidence>
<evidence type="ECO:0000256" key="6">
    <source>
        <dbReference type="ARBA" id="ARBA00022499"/>
    </source>
</evidence>
<evidence type="ECO:0000256" key="9">
    <source>
        <dbReference type="ARBA" id="ARBA00022824"/>
    </source>
</evidence>
<keyword evidence="16" id="KW-1185">Reference proteome</keyword>
<evidence type="ECO:0000313" key="15">
    <source>
        <dbReference type="EMBL" id="KAH1172431.1"/>
    </source>
</evidence>
<comment type="subunit">
    <text evidence="4">Heterotetramer of TRAP-alpha, TRAP-beta, TRAP-delta and TRAP-gamma.</text>
</comment>
<evidence type="ECO:0000256" key="12">
    <source>
        <dbReference type="ARBA" id="ARBA00023136"/>
    </source>
</evidence>
<keyword evidence="11" id="KW-1133">Transmembrane helix</keyword>
<keyword evidence="9" id="KW-0256">Endoplasmic reticulum</keyword>
<evidence type="ECO:0000256" key="4">
    <source>
        <dbReference type="ARBA" id="ARBA00011819"/>
    </source>
</evidence>
<evidence type="ECO:0000256" key="7">
    <source>
        <dbReference type="ARBA" id="ARBA00022692"/>
    </source>
</evidence>
<gene>
    <name evidence="15" type="ORF">KIL84_008049</name>
</gene>
<evidence type="ECO:0000256" key="10">
    <source>
        <dbReference type="ARBA" id="ARBA00022843"/>
    </source>
</evidence>
<keyword evidence="10" id="KW-0832">Ubl conjugation</keyword>
<dbReference type="AlphaFoldDB" id="A0A9D3X317"/>
<evidence type="ECO:0000256" key="11">
    <source>
        <dbReference type="ARBA" id="ARBA00022989"/>
    </source>
</evidence>
<dbReference type="PANTHER" id="PTHR12731">
    <property type="entry name" value="TRANSLOCON-ASSOCIATED PROTEIN, DELTA SUBUNIT"/>
    <property type="match status" value="1"/>
</dbReference>
<dbReference type="EMBL" id="JAHDVG010000483">
    <property type="protein sequence ID" value="KAH1172431.1"/>
    <property type="molecule type" value="Genomic_DNA"/>
</dbReference>
<comment type="caution">
    <text evidence="15">The sequence shown here is derived from an EMBL/GenBank/DDBJ whole genome shotgun (WGS) entry which is preliminary data.</text>
</comment>
<evidence type="ECO:0000256" key="2">
    <source>
        <dbReference type="ARBA" id="ARBA00004115"/>
    </source>
</evidence>